<evidence type="ECO:0000256" key="1">
    <source>
        <dbReference type="ARBA" id="ARBA00004167"/>
    </source>
</evidence>
<dbReference type="HOGENOM" id="CLU_1328062_0_0_1"/>
<accession>A0A0D9XCV2</accession>
<dbReference type="Proteomes" id="UP000032180">
    <property type="component" value="Chromosome 9"/>
</dbReference>
<feature type="region of interest" description="Disordered" evidence="2">
    <location>
        <begin position="1"/>
        <end position="22"/>
    </location>
</feature>
<feature type="compositionally biased region" description="Pro residues" evidence="2">
    <location>
        <begin position="10"/>
        <end position="22"/>
    </location>
</feature>
<proteinExistence type="predicted"/>
<keyword evidence="5" id="KW-1185">Reference proteome</keyword>
<protein>
    <recommendedName>
        <fullName evidence="3">Malectin-like domain-containing protein</fullName>
    </recommendedName>
</protein>
<dbReference type="Gramene" id="LPERR09G04810.1">
    <property type="protein sequence ID" value="LPERR09G04810.1"/>
    <property type="gene ID" value="LPERR09G04810"/>
</dbReference>
<reference evidence="5" key="2">
    <citation type="submission" date="2013-12" db="EMBL/GenBank/DDBJ databases">
        <authorList>
            <person name="Yu Y."/>
            <person name="Lee S."/>
            <person name="de Baynast K."/>
            <person name="Wissotski M."/>
            <person name="Liu L."/>
            <person name="Talag J."/>
            <person name="Goicoechea J."/>
            <person name="Angelova A."/>
            <person name="Jetty R."/>
            <person name="Kudrna D."/>
            <person name="Golser W."/>
            <person name="Rivera L."/>
            <person name="Zhang J."/>
            <person name="Wing R."/>
        </authorList>
    </citation>
    <scope>NUCLEOTIDE SEQUENCE</scope>
</reference>
<dbReference type="STRING" id="77586.A0A0D9XCV2"/>
<dbReference type="InterPro" id="IPR024788">
    <property type="entry name" value="Malectin-like_Carb-bd_dom"/>
</dbReference>
<evidence type="ECO:0000313" key="4">
    <source>
        <dbReference type="EnsemblPlants" id="LPERR09G04810.1"/>
    </source>
</evidence>
<comment type="subcellular location">
    <subcellularLocation>
        <location evidence="1">Membrane</location>
        <topology evidence="1">Single-pass membrane protein</topology>
    </subcellularLocation>
</comment>
<dbReference type="PANTHER" id="PTHR45631:SF6">
    <property type="entry name" value="OS09G0352000 PROTEIN"/>
    <property type="match status" value="1"/>
</dbReference>
<sequence length="207" mass="22136">MAATEQQQVIPPPGLAPGPPRPLALCSGQANSALEPQGAITSRKPTHFMAVPPNHKVAADNQVGGLRPDLTVRSFPTGVRNCYSLPTVAGTKYLVRVIAFYGNYDGKNSSSALQYDLYLGVNYWITVTAVIGSEVYEAIFVAWASWAPVCLINTGGGTPFISTVELRPLADGIYQEVMANQSMSKFDRRGSEPLAKTVAVAPRRPSA</sequence>
<dbReference type="AlphaFoldDB" id="A0A0D9XCV2"/>
<evidence type="ECO:0000256" key="2">
    <source>
        <dbReference type="SAM" id="MobiDB-lite"/>
    </source>
</evidence>
<dbReference type="GO" id="GO:0016020">
    <property type="term" value="C:membrane"/>
    <property type="evidence" value="ECO:0007669"/>
    <property type="project" value="UniProtKB-SubCell"/>
</dbReference>
<organism evidence="4 5">
    <name type="scientific">Leersia perrieri</name>
    <dbReference type="NCBI Taxonomy" id="77586"/>
    <lineage>
        <taxon>Eukaryota</taxon>
        <taxon>Viridiplantae</taxon>
        <taxon>Streptophyta</taxon>
        <taxon>Embryophyta</taxon>
        <taxon>Tracheophyta</taxon>
        <taxon>Spermatophyta</taxon>
        <taxon>Magnoliopsida</taxon>
        <taxon>Liliopsida</taxon>
        <taxon>Poales</taxon>
        <taxon>Poaceae</taxon>
        <taxon>BOP clade</taxon>
        <taxon>Oryzoideae</taxon>
        <taxon>Oryzeae</taxon>
        <taxon>Oryzinae</taxon>
        <taxon>Leersia</taxon>
    </lineage>
</organism>
<evidence type="ECO:0000259" key="3">
    <source>
        <dbReference type="Pfam" id="PF12819"/>
    </source>
</evidence>
<dbReference type="PANTHER" id="PTHR45631">
    <property type="entry name" value="OS07G0107800 PROTEIN-RELATED"/>
    <property type="match status" value="1"/>
</dbReference>
<reference evidence="4" key="3">
    <citation type="submission" date="2015-04" db="UniProtKB">
        <authorList>
            <consortium name="EnsemblPlants"/>
        </authorList>
    </citation>
    <scope>IDENTIFICATION</scope>
</reference>
<feature type="domain" description="Malectin-like" evidence="3">
    <location>
        <begin position="44"/>
        <end position="189"/>
    </location>
</feature>
<dbReference type="eggNOG" id="ENOG502QQCZ">
    <property type="taxonomic scope" value="Eukaryota"/>
</dbReference>
<dbReference type="Pfam" id="PF12819">
    <property type="entry name" value="Malectin_like"/>
    <property type="match status" value="1"/>
</dbReference>
<evidence type="ECO:0000313" key="5">
    <source>
        <dbReference type="Proteomes" id="UP000032180"/>
    </source>
</evidence>
<name>A0A0D9XCV2_9ORYZ</name>
<reference evidence="4 5" key="1">
    <citation type="submission" date="2012-08" db="EMBL/GenBank/DDBJ databases">
        <title>Oryza genome evolution.</title>
        <authorList>
            <person name="Wing R.A."/>
        </authorList>
    </citation>
    <scope>NUCLEOTIDE SEQUENCE</scope>
</reference>
<dbReference type="EnsemblPlants" id="LPERR09G04810.1">
    <property type="protein sequence ID" value="LPERR09G04810.1"/>
    <property type="gene ID" value="LPERR09G04810"/>
</dbReference>